<organism evidence="2">
    <name type="scientific">Perkinsus marinus (strain ATCC 50983 / TXsc)</name>
    <dbReference type="NCBI Taxonomy" id="423536"/>
    <lineage>
        <taxon>Eukaryota</taxon>
        <taxon>Sar</taxon>
        <taxon>Alveolata</taxon>
        <taxon>Perkinsozoa</taxon>
        <taxon>Perkinsea</taxon>
        <taxon>Perkinsida</taxon>
        <taxon>Perkinsidae</taxon>
        <taxon>Perkinsus</taxon>
    </lineage>
</organism>
<dbReference type="GeneID" id="9040219"/>
<dbReference type="Proteomes" id="UP000007800">
    <property type="component" value="Unassembled WGS sequence"/>
</dbReference>
<dbReference type="RefSeq" id="XP_002768950.1">
    <property type="nucleotide sequence ID" value="XM_002768904.1"/>
</dbReference>
<evidence type="ECO:0000313" key="1">
    <source>
        <dbReference type="EMBL" id="EER01668.1"/>
    </source>
</evidence>
<evidence type="ECO:0008006" key="3">
    <source>
        <dbReference type="Google" id="ProtNLM"/>
    </source>
</evidence>
<dbReference type="EMBL" id="GG683822">
    <property type="protein sequence ID" value="EER01668.1"/>
    <property type="molecule type" value="Genomic_DNA"/>
</dbReference>
<evidence type="ECO:0000313" key="2">
    <source>
        <dbReference type="Proteomes" id="UP000007800"/>
    </source>
</evidence>
<sequence length="132" mass="14709">MSGIGPNLNLHRPVLRYTKAATVLSEESGCVSARAEVREMKEQIENGSWEEALESLEKIEICDEKVKKEVAFDIREEEFLESLRGYLWSTQAPDGGRVDGAEDAVRALQSMADLAEGEDELMLSARLHDNAK</sequence>
<keyword evidence="2" id="KW-1185">Reference proteome</keyword>
<dbReference type="InParanoid" id="C5LNP9"/>
<dbReference type="OrthoDB" id="972532at2759"/>
<dbReference type="AlphaFoldDB" id="C5LNP9"/>
<name>C5LNP9_PERM5</name>
<gene>
    <name evidence="1" type="ORF">Pmar_PMAR008247</name>
</gene>
<accession>C5LNP9</accession>
<protein>
    <recommendedName>
        <fullName evidence="3">CTLH domain-containing protein</fullName>
    </recommendedName>
</protein>
<proteinExistence type="predicted"/>
<reference evidence="1 2" key="1">
    <citation type="submission" date="2008-07" db="EMBL/GenBank/DDBJ databases">
        <authorList>
            <person name="El-Sayed N."/>
            <person name="Caler E."/>
            <person name="Inman J."/>
            <person name="Amedeo P."/>
            <person name="Hass B."/>
            <person name="Wortman J."/>
        </authorList>
    </citation>
    <scope>NUCLEOTIDE SEQUENCE [LARGE SCALE GENOMIC DNA]</scope>
    <source>
        <strain evidence="2">ATCC 50983 / TXsc</strain>
    </source>
</reference>